<name>W8T2U7_PEPAC</name>
<evidence type="ECO:0000256" key="5">
    <source>
        <dbReference type="ARBA" id="ARBA00022692"/>
    </source>
</evidence>
<dbReference type="GO" id="GO:0022857">
    <property type="term" value="F:transmembrane transporter activity"/>
    <property type="evidence" value="ECO:0007669"/>
    <property type="project" value="InterPro"/>
</dbReference>
<dbReference type="eggNOG" id="COG1292">
    <property type="taxonomic scope" value="Bacteria"/>
</dbReference>
<dbReference type="PANTHER" id="PTHR30047:SF7">
    <property type="entry name" value="HIGH-AFFINITY CHOLINE TRANSPORT PROTEIN"/>
    <property type="match status" value="1"/>
</dbReference>
<dbReference type="HOGENOM" id="CLU_010118_6_0_9"/>
<dbReference type="KEGG" id="eac:EAL2_c07690"/>
<feature type="transmembrane region" description="Helical" evidence="8">
    <location>
        <begin position="134"/>
        <end position="152"/>
    </location>
</feature>
<keyword evidence="4" id="KW-1003">Cell membrane</keyword>
<dbReference type="PATRIC" id="fig|1286171.3.peg.714"/>
<keyword evidence="5 8" id="KW-0812">Transmembrane</keyword>
<keyword evidence="6 8" id="KW-1133">Transmembrane helix</keyword>
<feature type="transmembrane region" description="Helical" evidence="8">
    <location>
        <begin position="182"/>
        <end position="215"/>
    </location>
</feature>
<feature type="transmembrane region" description="Helical" evidence="8">
    <location>
        <begin position="438"/>
        <end position="454"/>
    </location>
</feature>
<evidence type="ECO:0000256" key="1">
    <source>
        <dbReference type="ARBA" id="ARBA00004651"/>
    </source>
</evidence>
<feature type="transmembrane region" description="Helical" evidence="8">
    <location>
        <begin position="221"/>
        <end position="239"/>
    </location>
</feature>
<accession>W8T2U7</accession>
<evidence type="ECO:0000313" key="9">
    <source>
        <dbReference type="EMBL" id="AHM56069.1"/>
    </source>
</evidence>
<dbReference type="EMBL" id="CP007452">
    <property type="protein sequence ID" value="AHM56069.1"/>
    <property type="molecule type" value="Genomic_DNA"/>
</dbReference>
<reference evidence="9 10" key="1">
    <citation type="journal article" date="2014" name="Genome Announc.">
        <title>Complete Genome Sequence of Amino Acid-Utilizing Eubacterium acidaminophilum al-2 (DSM 3953).</title>
        <authorList>
            <person name="Poehlein A."/>
            <person name="Andreesen J.R."/>
            <person name="Daniel R."/>
        </authorList>
    </citation>
    <scope>NUCLEOTIDE SEQUENCE [LARGE SCALE GENOMIC DNA]</scope>
    <source>
        <strain evidence="9 10">DSM 3953</strain>
    </source>
</reference>
<dbReference type="PANTHER" id="PTHR30047">
    <property type="entry name" value="HIGH-AFFINITY CHOLINE TRANSPORT PROTEIN-RELATED"/>
    <property type="match status" value="1"/>
</dbReference>
<feature type="transmembrane region" description="Helical" evidence="8">
    <location>
        <begin position="306"/>
        <end position="324"/>
    </location>
</feature>
<feature type="transmembrane region" description="Helical" evidence="8">
    <location>
        <begin position="78"/>
        <end position="99"/>
    </location>
</feature>
<sequence length="494" mass="54270">MFFPSISLILSICGPIVIFPEAGGKIVTDIHHYLTFNLGFLNMWMGIAAFAAVLWLSFSRYGNIVFGEPGEKPEYSDFSWITMIFCTGIGAGLMYWGAIEWAYYYTAPPFGLQPGTWGAAEFAATYGIFHWGPIGWSFYALPALPLAYCYYIRKQSVFKISETLRQILGDRVDGPIGKIIDILFVFGATGASATSLGLSTPMIATCISSITGIPISLNLKLSILFIVTLIFSISAYLGLKKGIQVLSNLNVVLMLTVMCFIFAVGPTMFILKMGTTSVGLLLQNFFRMSTWMDPVNNSGFAENWTVFYWAWWIISSPLMGMFIARISRGRSVRNILTGAVVFGSMGCALMFVTIGNLGLDLQLRGQMDVIGTLNDAGPYLAIVGMLKTLKFSSLVILLFAVVATIFSATTFDSISYVLATATSESISENQEPERWNRLFWAFSLAIIPTTLILIDGPLSAIQTISIINVIPGIIIMVSMMVSFIKMVKADNHIM</sequence>
<feature type="transmembrane region" description="Helical" evidence="8">
    <location>
        <begin position="394"/>
        <end position="418"/>
    </location>
</feature>
<comment type="similarity">
    <text evidence="2">Belongs to the BCCT transporter (TC 2.A.15) family.</text>
</comment>
<keyword evidence="10" id="KW-1185">Reference proteome</keyword>
<feature type="transmembrane region" description="Helical" evidence="8">
    <location>
        <begin position="251"/>
        <end position="271"/>
    </location>
</feature>
<dbReference type="AlphaFoldDB" id="W8T2U7"/>
<keyword evidence="3" id="KW-0813">Transport</keyword>
<evidence type="ECO:0000256" key="6">
    <source>
        <dbReference type="ARBA" id="ARBA00022989"/>
    </source>
</evidence>
<evidence type="ECO:0000256" key="7">
    <source>
        <dbReference type="ARBA" id="ARBA00023136"/>
    </source>
</evidence>
<gene>
    <name evidence="9" type="primary">yeaV</name>
    <name evidence="9" type="ORF">EAL2_c07690</name>
</gene>
<dbReference type="PROSITE" id="PS01303">
    <property type="entry name" value="BCCT"/>
    <property type="match status" value="1"/>
</dbReference>
<evidence type="ECO:0000256" key="8">
    <source>
        <dbReference type="SAM" id="Phobius"/>
    </source>
</evidence>
<keyword evidence="7 8" id="KW-0472">Membrane</keyword>
<dbReference type="InterPro" id="IPR000060">
    <property type="entry name" value="BCCT_transptr"/>
</dbReference>
<feature type="transmembrane region" description="Helical" evidence="8">
    <location>
        <begin position="40"/>
        <end position="58"/>
    </location>
</feature>
<dbReference type="NCBIfam" id="TIGR00842">
    <property type="entry name" value="bcct"/>
    <property type="match status" value="1"/>
</dbReference>
<evidence type="ECO:0000256" key="3">
    <source>
        <dbReference type="ARBA" id="ARBA00022448"/>
    </source>
</evidence>
<dbReference type="InterPro" id="IPR018093">
    <property type="entry name" value="BCCT_CS"/>
</dbReference>
<dbReference type="Proteomes" id="UP000019591">
    <property type="component" value="Chromosome"/>
</dbReference>
<proteinExistence type="inferred from homology"/>
<dbReference type="Pfam" id="PF02028">
    <property type="entry name" value="BCCT"/>
    <property type="match status" value="1"/>
</dbReference>
<feature type="transmembrane region" description="Helical" evidence="8">
    <location>
        <begin position="460"/>
        <end position="484"/>
    </location>
</feature>
<dbReference type="GO" id="GO:0005886">
    <property type="term" value="C:plasma membrane"/>
    <property type="evidence" value="ECO:0007669"/>
    <property type="project" value="UniProtKB-SubCell"/>
</dbReference>
<protein>
    <submittedName>
        <fullName evidence="9">Choline/carnitine/betaine transport</fullName>
    </submittedName>
</protein>
<evidence type="ECO:0000256" key="2">
    <source>
        <dbReference type="ARBA" id="ARBA00005658"/>
    </source>
</evidence>
<evidence type="ECO:0000256" key="4">
    <source>
        <dbReference type="ARBA" id="ARBA00022475"/>
    </source>
</evidence>
<feature type="transmembrane region" description="Helical" evidence="8">
    <location>
        <begin position="336"/>
        <end position="359"/>
    </location>
</feature>
<comment type="subcellular location">
    <subcellularLocation>
        <location evidence="1">Cell membrane</location>
        <topology evidence="1">Multi-pass membrane protein</topology>
    </subcellularLocation>
</comment>
<organism evidence="9 10">
    <name type="scientific">Peptoclostridium acidaminophilum DSM 3953</name>
    <dbReference type="NCBI Taxonomy" id="1286171"/>
    <lineage>
        <taxon>Bacteria</taxon>
        <taxon>Bacillati</taxon>
        <taxon>Bacillota</taxon>
        <taxon>Clostridia</taxon>
        <taxon>Peptostreptococcales</taxon>
        <taxon>Peptoclostridiaceae</taxon>
        <taxon>Peptoclostridium</taxon>
    </lineage>
</organism>
<evidence type="ECO:0000313" key="10">
    <source>
        <dbReference type="Proteomes" id="UP000019591"/>
    </source>
</evidence>